<proteinExistence type="predicted"/>
<dbReference type="EMBL" id="CM001879">
    <property type="protein sequence ID" value="EOX94319.1"/>
    <property type="molecule type" value="Genomic_DNA"/>
</dbReference>
<accession>A0A061DND6</accession>
<evidence type="ECO:0000313" key="2">
    <source>
        <dbReference type="Proteomes" id="UP000026915"/>
    </source>
</evidence>
<dbReference type="AlphaFoldDB" id="A0A061DND6"/>
<dbReference type="Gramene" id="EOX94319">
    <property type="protein sequence ID" value="EOX94319"/>
    <property type="gene ID" value="TCM_003905"/>
</dbReference>
<dbReference type="InParanoid" id="A0A061DND6"/>
<keyword evidence="2" id="KW-1185">Reference proteome</keyword>
<name>A0A061DND6_THECC</name>
<gene>
    <name evidence="1" type="ORF">TCM_003905</name>
</gene>
<organism evidence="1 2">
    <name type="scientific">Theobroma cacao</name>
    <name type="common">Cacao</name>
    <name type="synonym">Cocoa</name>
    <dbReference type="NCBI Taxonomy" id="3641"/>
    <lineage>
        <taxon>Eukaryota</taxon>
        <taxon>Viridiplantae</taxon>
        <taxon>Streptophyta</taxon>
        <taxon>Embryophyta</taxon>
        <taxon>Tracheophyta</taxon>
        <taxon>Spermatophyta</taxon>
        <taxon>Magnoliopsida</taxon>
        <taxon>eudicotyledons</taxon>
        <taxon>Gunneridae</taxon>
        <taxon>Pentapetalae</taxon>
        <taxon>rosids</taxon>
        <taxon>malvids</taxon>
        <taxon>Malvales</taxon>
        <taxon>Malvaceae</taxon>
        <taxon>Byttnerioideae</taxon>
        <taxon>Theobroma</taxon>
    </lineage>
</organism>
<dbReference type="HOGENOM" id="CLU_2311245_0_0_1"/>
<reference evidence="1 2" key="1">
    <citation type="journal article" date="2013" name="Genome Biol.">
        <title>The genome sequence of the most widely cultivated cacao type and its use to identify candidate genes regulating pod color.</title>
        <authorList>
            <person name="Motamayor J.C."/>
            <person name="Mockaitis K."/>
            <person name="Schmutz J."/>
            <person name="Haiminen N."/>
            <person name="Iii D.L."/>
            <person name="Cornejo O."/>
            <person name="Findley S.D."/>
            <person name="Zheng P."/>
            <person name="Utro F."/>
            <person name="Royaert S."/>
            <person name="Saski C."/>
            <person name="Jenkins J."/>
            <person name="Podicheti R."/>
            <person name="Zhao M."/>
            <person name="Scheffler B.E."/>
            <person name="Stack J.C."/>
            <person name="Feltus F.A."/>
            <person name="Mustiga G.M."/>
            <person name="Amores F."/>
            <person name="Phillips W."/>
            <person name="Marelli J.P."/>
            <person name="May G.D."/>
            <person name="Shapiro H."/>
            <person name="Ma J."/>
            <person name="Bustamante C.D."/>
            <person name="Schnell R.J."/>
            <person name="Main D."/>
            <person name="Gilbert D."/>
            <person name="Parida L."/>
            <person name="Kuhn D.N."/>
        </authorList>
    </citation>
    <scope>NUCLEOTIDE SEQUENCE [LARGE SCALE GENOMIC DNA]</scope>
    <source>
        <strain evidence="2">cv. Matina 1-6</strain>
    </source>
</reference>
<dbReference type="Proteomes" id="UP000026915">
    <property type="component" value="Chromosome 1"/>
</dbReference>
<sequence length="100" mass="11165">MWSMSVSSCPCIFHSKPVCFALSLSFSGLALFRCGPLLVINTGGVPPFQRVEPSDVWSHLVGLSFGACRTWPHLLDAHPRTLLYSILFFISRDMRYAFLG</sequence>
<evidence type="ECO:0000313" key="1">
    <source>
        <dbReference type="EMBL" id="EOX94319.1"/>
    </source>
</evidence>
<protein>
    <submittedName>
        <fullName evidence="1">Uncharacterized protein</fullName>
    </submittedName>
</protein>